<dbReference type="Proteomes" id="UP000000374">
    <property type="component" value="Chromosome"/>
</dbReference>
<dbReference type="AlphaFoldDB" id="A1WI89"/>
<name>A1WI89_VEREI</name>
<evidence type="ECO:0000313" key="1">
    <source>
        <dbReference type="EMBL" id="ABM57346.1"/>
    </source>
</evidence>
<sequence length="80" mass="8894">MQAPEHASARGTKVFSTFFASAAEGGLPVVGRIKAALDQYLGRTVALVSVYKLLHRHGWMPRHVDARIYLHLWRSGCLYG</sequence>
<dbReference type="EMBL" id="CP000542">
    <property type="protein sequence ID" value="ABM57346.1"/>
    <property type="molecule type" value="Genomic_DNA"/>
</dbReference>
<dbReference type="HOGENOM" id="CLU_2588755_0_0_4"/>
<reference evidence="2" key="1">
    <citation type="submission" date="2006-12" db="EMBL/GenBank/DDBJ databases">
        <title>Complete sequence of chromosome 1 of Verminephrobacter eiseniae EF01-2.</title>
        <authorList>
            <person name="Copeland A."/>
            <person name="Lucas S."/>
            <person name="Lapidus A."/>
            <person name="Barry K."/>
            <person name="Detter J.C."/>
            <person name="Glavina del Rio T."/>
            <person name="Dalin E."/>
            <person name="Tice H."/>
            <person name="Pitluck S."/>
            <person name="Chertkov O."/>
            <person name="Brettin T."/>
            <person name="Bruce D."/>
            <person name="Han C."/>
            <person name="Tapia R."/>
            <person name="Gilna P."/>
            <person name="Schmutz J."/>
            <person name="Larimer F."/>
            <person name="Land M."/>
            <person name="Hauser L."/>
            <person name="Kyrpides N."/>
            <person name="Kim E."/>
            <person name="Stahl D."/>
            <person name="Richardson P."/>
        </authorList>
    </citation>
    <scope>NUCLEOTIDE SEQUENCE [LARGE SCALE GENOMIC DNA]</scope>
    <source>
        <strain evidence="2">EF01-2</strain>
    </source>
</reference>
<evidence type="ECO:0000313" key="2">
    <source>
        <dbReference type="Proteomes" id="UP000000374"/>
    </source>
</evidence>
<protein>
    <submittedName>
        <fullName evidence="1">Uncharacterized protein</fullName>
    </submittedName>
</protein>
<organism evidence="1 2">
    <name type="scientific">Verminephrobacter eiseniae (strain EF01-2)</name>
    <dbReference type="NCBI Taxonomy" id="391735"/>
    <lineage>
        <taxon>Bacteria</taxon>
        <taxon>Pseudomonadati</taxon>
        <taxon>Pseudomonadota</taxon>
        <taxon>Betaproteobacteria</taxon>
        <taxon>Burkholderiales</taxon>
        <taxon>Comamonadaceae</taxon>
        <taxon>Verminephrobacter</taxon>
    </lineage>
</organism>
<gene>
    <name evidence="1" type="ordered locus">Veis_1587</name>
</gene>
<keyword evidence="2" id="KW-1185">Reference proteome</keyword>
<proteinExistence type="predicted"/>
<accession>A1WI89</accession>
<dbReference type="KEGG" id="vei:Veis_1587"/>